<organism evidence="3 4">
    <name type="scientific">Rhizoclosmatium globosum</name>
    <dbReference type="NCBI Taxonomy" id="329046"/>
    <lineage>
        <taxon>Eukaryota</taxon>
        <taxon>Fungi</taxon>
        <taxon>Fungi incertae sedis</taxon>
        <taxon>Chytridiomycota</taxon>
        <taxon>Chytridiomycota incertae sedis</taxon>
        <taxon>Chytridiomycetes</taxon>
        <taxon>Chytridiales</taxon>
        <taxon>Chytriomycetaceae</taxon>
        <taxon>Rhizoclosmatium</taxon>
    </lineage>
</organism>
<dbReference type="OrthoDB" id="2129771at2759"/>
<keyword evidence="1" id="KW-0472">Membrane</keyword>
<gene>
    <name evidence="3" type="ORF">BCR33DRAFT_765850</name>
</gene>
<feature type="chain" id="PRO_5012485949" description="CUB domain-containing protein" evidence="2">
    <location>
        <begin position="21"/>
        <end position="478"/>
    </location>
</feature>
<dbReference type="AlphaFoldDB" id="A0A1Y2CD14"/>
<feature type="signal peptide" evidence="2">
    <location>
        <begin position="1"/>
        <end position="20"/>
    </location>
</feature>
<keyword evidence="4" id="KW-1185">Reference proteome</keyword>
<evidence type="ECO:0000313" key="3">
    <source>
        <dbReference type="EMBL" id="ORY44816.1"/>
    </source>
</evidence>
<sequence length="478" mass="52442">MTRLRPLLTTLVAFNCLVNAVTTPQEPLIDLDVAVRQSQSSIYDICTVCQSDIGPIPSSCNMNLVEQECNNPNGVPTYHTLAGAIVILQIRYNSNSNRKLEIFFANNNPGEESITSLSDYKNPSSPVLGPFYPPDKGHNPALFYIKVPNVSPGDGYAIFYRYYLLNTFTEYNASTIALLTIDTDKSTWITPSITTLSSATPTNTNSSSIDSPSSPASTAWTAIIISMVVVALAMTIGGFLVGRFMKKKKEADRVGNMASPVSRDLVLAEAGQFLPSNGEIRDKRASVLRNSVSENGGFPNFNTDDGHNSDDEVIIFRKPADRSYTASVVSGVSSGTNGSQPKSILKKREEVEREALEAQMYDPILMNHQHQHQEHTALAVNNVRNQKFVSFREDVQVASFDSKAPASANPVLPQSLFAESEEGQIIAVEEEDSEENPALDFYDGGVERDVAILMAKAVEIEDEDEDYNSDVSDSWRQE</sequence>
<accession>A0A1Y2CD14</accession>
<reference evidence="3 4" key="1">
    <citation type="submission" date="2016-07" db="EMBL/GenBank/DDBJ databases">
        <title>Pervasive Adenine N6-methylation of Active Genes in Fungi.</title>
        <authorList>
            <consortium name="DOE Joint Genome Institute"/>
            <person name="Mondo S.J."/>
            <person name="Dannebaum R.O."/>
            <person name="Kuo R.C."/>
            <person name="Labutti K."/>
            <person name="Haridas S."/>
            <person name="Kuo A."/>
            <person name="Salamov A."/>
            <person name="Ahrendt S.R."/>
            <person name="Lipzen A."/>
            <person name="Sullivan W."/>
            <person name="Andreopoulos W.B."/>
            <person name="Clum A."/>
            <person name="Lindquist E."/>
            <person name="Daum C."/>
            <person name="Ramamoorthy G.K."/>
            <person name="Gryganskyi A."/>
            <person name="Culley D."/>
            <person name="Magnuson J.K."/>
            <person name="James T.Y."/>
            <person name="O'Malley M.A."/>
            <person name="Stajich J.E."/>
            <person name="Spatafora J.W."/>
            <person name="Visel A."/>
            <person name="Grigoriev I.V."/>
        </authorList>
    </citation>
    <scope>NUCLEOTIDE SEQUENCE [LARGE SCALE GENOMIC DNA]</scope>
    <source>
        <strain evidence="3 4">JEL800</strain>
    </source>
</reference>
<keyword evidence="1" id="KW-0812">Transmembrane</keyword>
<dbReference type="EMBL" id="MCGO01000021">
    <property type="protein sequence ID" value="ORY44816.1"/>
    <property type="molecule type" value="Genomic_DNA"/>
</dbReference>
<evidence type="ECO:0008006" key="5">
    <source>
        <dbReference type="Google" id="ProtNLM"/>
    </source>
</evidence>
<protein>
    <recommendedName>
        <fullName evidence="5">CUB domain-containing protein</fullName>
    </recommendedName>
</protein>
<evidence type="ECO:0000256" key="1">
    <source>
        <dbReference type="SAM" id="Phobius"/>
    </source>
</evidence>
<name>A0A1Y2CD14_9FUNG</name>
<proteinExistence type="predicted"/>
<evidence type="ECO:0000313" key="4">
    <source>
        <dbReference type="Proteomes" id="UP000193642"/>
    </source>
</evidence>
<keyword evidence="1" id="KW-1133">Transmembrane helix</keyword>
<evidence type="ECO:0000256" key="2">
    <source>
        <dbReference type="SAM" id="SignalP"/>
    </source>
</evidence>
<dbReference type="Proteomes" id="UP000193642">
    <property type="component" value="Unassembled WGS sequence"/>
</dbReference>
<keyword evidence="2" id="KW-0732">Signal</keyword>
<feature type="transmembrane region" description="Helical" evidence="1">
    <location>
        <begin position="219"/>
        <end position="241"/>
    </location>
</feature>
<comment type="caution">
    <text evidence="3">The sequence shown here is derived from an EMBL/GenBank/DDBJ whole genome shotgun (WGS) entry which is preliminary data.</text>
</comment>